<dbReference type="PANTHER" id="PTHR45631">
    <property type="entry name" value="OS07G0107800 PROTEIN-RELATED"/>
    <property type="match status" value="1"/>
</dbReference>
<evidence type="ECO:0000256" key="3">
    <source>
        <dbReference type="ARBA" id="ARBA00022729"/>
    </source>
</evidence>
<feature type="chain" id="PRO_5041665334" description="Malectin-like domain-containing protein" evidence="7">
    <location>
        <begin position="24"/>
        <end position="391"/>
    </location>
</feature>
<organism evidence="9 10">
    <name type="scientific">Ficus carica</name>
    <name type="common">Common fig</name>
    <dbReference type="NCBI Taxonomy" id="3494"/>
    <lineage>
        <taxon>Eukaryota</taxon>
        <taxon>Viridiplantae</taxon>
        <taxon>Streptophyta</taxon>
        <taxon>Embryophyta</taxon>
        <taxon>Tracheophyta</taxon>
        <taxon>Spermatophyta</taxon>
        <taxon>Magnoliopsida</taxon>
        <taxon>eudicotyledons</taxon>
        <taxon>Gunneridae</taxon>
        <taxon>Pentapetalae</taxon>
        <taxon>rosids</taxon>
        <taxon>fabids</taxon>
        <taxon>Rosales</taxon>
        <taxon>Moraceae</taxon>
        <taxon>Ficeae</taxon>
        <taxon>Ficus</taxon>
    </lineage>
</organism>
<dbReference type="AlphaFoldDB" id="A0AA88EAG8"/>
<sequence length="391" mass="43648">MLPLVFEHFLLALLASFALICDGQDQTGYISIDCGLQPDVKSYTESTTLLNFTSDQTFVDTGESKVIREKYKEMEQQQYTSLRSFREGNRNCYKIEVAAAGTKYLIREGFLYGDYDELDMPPMFDIYIGNDLWDSVKIEDSSNSVDKEIIHTPPQPCTRLSGEEGPRSPWHRSAGGTLVLPKDTGGRRCGSELGRKGVEACRGERKVGGISRGRGASRHLAISRWEPKAGVISPSSEGRGREGGPSTGLGAGGLLAGGGDWRQWWKVGRGGGGYDNDIHDRYWYKWQPSKSKNLSTTLAITDSKDTDDHYNIPSVVMSTAATPQDANGSLIFWWPPDNRDILGDEYYFYMHFAEIQVLQANQTREFNIFHNGDLFDGPISPAYLRTTTLYN</sequence>
<feature type="signal peptide" evidence="7">
    <location>
        <begin position="1"/>
        <end position="23"/>
    </location>
</feature>
<evidence type="ECO:0000313" key="9">
    <source>
        <dbReference type="EMBL" id="GMN70213.1"/>
    </source>
</evidence>
<keyword evidence="4" id="KW-1133">Transmembrane helix</keyword>
<keyword evidence="2" id="KW-0812">Transmembrane</keyword>
<dbReference type="PANTHER" id="PTHR45631:SF202">
    <property type="entry name" value="SENESCENCE-INDUCED RECEPTOR-LIKE SERINE_THREONINE-PROTEIN KINASE"/>
    <property type="match status" value="1"/>
</dbReference>
<reference evidence="9" key="1">
    <citation type="submission" date="2023-07" db="EMBL/GenBank/DDBJ databases">
        <title>draft genome sequence of fig (Ficus carica).</title>
        <authorList>
            <person name="Takahashi T."/>
            <person name="Nishimura K."/>
        </authorList>
    </citation>
    <scope>NUCLEOTIDE SEQUENCE</scope>
</reference>
<gene>
    <name evidence="9" type="ORF">TIFTF001_039256</name>
</gene>
<evidence type="ECO:0000256" key="7">
    <source>
        <dbReference type="SAM" id="SignalP"/>
    </source>
</evidence>
<keyword evidence="5" id="KW-0472">Membrane</keyword>
<comment type="caution">
    <text evidence="9">The sequence shown here is derived from an EMBL/GenBank/DDBJ whole genome shotgun (WGS) entry which is preliminary data.</text>
</comment>
<evidence type="ECO:0000259" key="8">
    <source>
        <dbReference type="Pfam" id="PF12819"/>
    </source>
</evidence>
<keyword evidence="10" id="KW-1185">Reference proteome</keyword>
<evidence type="ECO:0000256" key="1">
    <source>
        <dbReference type="ARBA" id="ARBA00004167"/>
    </source>
</evidence>
<accession>A0AA88EAG8</accession>
<dbReference type="GO" id="GO:0016020">
    <property type="term" value="C:membrane"/>
    <property type="evidence" value="ECO:0007669"/>
    <property type="project" value="UniProtKB-SubCell"/>
</dbReference>
<feature type="region of interest" description="Disordered" evidence="6">
    <location>
        <begin position="147"/>
        <end position="191"/>
    </location>
</feature>
<dbReference type="Pfam" id="PF12819">
    <property type="entry name" value="Malectin_like"/>
    <property type="match status" value="2"/>
</dbReference>
<comment type="subcellular location">
    <subcellularLocation>
        <location evidence="1">Membrane</location>
        <topology evidence="1">Single-pass membrane protein</topology>
    </subcellularLocation>
</comment>
<feature type="domain" description="Malectin-like" evidence="8">
    <location>
        <begin position="273"/>
        <end position="389"/>
    </location>
</feature>
<evidence type="ECO:0000256" key="6">
    <source>
        <dbReference type="SAM" id="MobiDB-lite"/>
    </source>
</evidence>
<proteinExistence type="predicted"/>
<evidence type="ECO:0000313" key="10">
    <source>
        <dbReference type="Proteomes" id="UP001187192"/>
    </source>
</evidence>
<evidence type="ECO:0000256" key="5">
    <source>
        <dbReference type="ARBA" id="ARBA00023136"/>
    </source>
</evidence>
<feature type="domain" description="Malectin-like" evidence="8">
    <location>
        <begin position="32"/>
        <end position="154"/>
    </location>
</feature>
<dbReference type="EMBL" id="BTGU01001065">
    <property type="protein sequence ID" value="GMN70213.1"/>
    <property type="molecule type" value="Genomic_DNA"/>
</dbReference>
<protein>
    <recommendedName>
        <fullName evidence="8">Malectin-like domain-containing protein</fullName>
    </recommendedName>
</protein>
<dbReference type="InterPro" id="IPR024788">
    <property type="entry name" value="Malectin-like_Carb-bd_dom"/>
</dbReference>
<evidence type="ECO:0000256" key="4">
    <source>
        <dbReference type="ARBA" id="ARBA00022989"/>
    </source>
</evidence>
<keyword evidence="3 7" id="KW-0732">Signal</keyword>
<feature type="region of interest" description="Disordered" evidence="6">
    <location>
        <begin position="230"/>
        <end position="250"/>
    </location>
</feature>
<name>A0AA88EAG8_FICCA</name>
<evidence type="ECO:0000256" key="2">
    <source>
        <dbReference type="ARBA" id="ARBA00022692"/>
    </source>
</evidence>
<dbReference type="Proteomes" id="UP001187192">
    <property type="component" value="Unassembled WGS sequence"/>
</dbReference>